<name>A0ABT3X5H5_9BACL</name>
<accession>A0ABT3X5H5</accession>
<organism evidence="1 2">
    <name type="scientific">Tumebacillus lacus</name>
    <dbReference type="NCBI Taxonomy" id="2995335"/>
    <lineage>
        <taxon>Bacteria</taxon>
        <taxon>Bacillati</taxon>
        <taxon>Bacillota</taxon>
        <taxon>Bacilli</taxon>
        <taxon>Bacillales</taxon>
        <taxon>Alicyclobacillaceae</taxon>
        <taxon>Tumebacillus</taxon>
    </lineage>
</organism>
<dbReference type="RefSeq" id="WP_267152456.1">
    <property type="nucleotide sequence ID" value="NZ_JAPMLT010000009.1"/>
</dbReference>
<evidence type="ECO:0008006" key="3">
    <source>
        <dbReference type="Google" id="ProtNLM"/>
    </source>
</evidence>
<dbReference type="EMBL" id="JAPMLT010000009">
    <property type="protein sequence ID" value="MCX7571212.1"/>
    <property type="molecule type" value="Genomic_DNA"/>
</dbReference>
<gene>
    <name evidence="1" type="ORF">OS242_14770</name>
</gene>
<comment type="caution">
    <text evidence="1">The sequence shown here is derived from an EMBL/GenBank/DDBJ whole genome shotgun (WGS) entry which is preliminary data.</text>
</comment>
<sequence length="328" mass="36332">MKREAQLVRATLQVLTEAVWAEQISLDELRQQSGVREPLFTLVCEGVERFADAAVLRELAERREPFQWVARQAREEMTALLGALEPVQATAILCGLPSAARLGYATHRLAARLGTSESAVREWERTAYEAAAGQVTERLPLLDAVRQAASDRAELWEQIEEWEPAPVDAVDRPDRATGLEREGLVAIISQFRSENVPESDCLPEAYSALSTAQTPQSGYENVPESDCLLETNQALSTAQTPVIEPADADAEQPEDLLDRAAVDADFDLRRYMAPALELAIRQAFHRHGVHSPERVRPLFSTTEQLAVDLVLRRIELETAGGEEETPDA</sequence>
<keyword evidence="2" id="KW-1185">Reference proteome</keyword>
<dbReference type="Proteomes" id="UP001208017">
    <property type="component" value="Unassembled WGS sequence"/>
</dbReference>
<protein>
    <recommendedName>
        <fullName evidence="3">RNA polymerase sigma-70 region 4 domain-containing protein</fullName>
    </recommendedName>
</protein>
<reference evidence="1 2" key="1">
    <citation type="submission" date="2022-11" db="EMBL/GenBank/DDBJ databases">
        <title>Study of microbial diversity in lake waters.</title>
        <authorList>
            <person name="Zhang J."/>
        </authorList>
    </citation>
    <scope>NUCLEOTIDE SEQUENCE [LARGE SCALE GENOMIC DNA]</scope>
    <source>
        <strain evidence="1 2">DT12</strain>
    </source>
</reference>
<evidence type="ECO:0000313" key="2">
    <source>
        <dbReference type="Proteomes" id="UP001208017"/>
    </source>
</evidence>
<proteinExistence type="predicted"/>
<evidence type="ECO:0000313" key="1">
    <source>
        <dbReference type="EMBL" id="MCX7571212.1"/>
    </source>
</evidence>